<evidence type="ECO:0000313" key="3">
    <source>
        <dbReference type="EMBL" id="MDF9276803.1"/>
    </source>
</evidence>
<dbReference type="InterPro" id="IPR036291">
    <property type="entry name" value="NAD(P)-bd_dom_sf"/>
</dbReference>
<accession>A0ABT6CRW6</accession>
<dbReference type="CDD" id="cd05265">
    <property type="entry name" value="SDR_a1"/>
    <property type="match status" value="1"/>
</dbReference>
<evidence type="ECO:0000256" key="1">
    <source>
        <dbReference type="ARBA" id="ARBA00007637"/>
    </source>
</evidence>
<dbReference type="EMBL" id="JAROKN010000004">
    <property type="protein sequence ID" value="MDF9276803.1"/>
    <property type="molecule type" value="Genomic_DNA"/>
</dbReference>
<dbReference type="InterPro" id="IPR001509">
    <property type="entry name" value="Epimerase_deHydtase"/>
</dbReference>
<sequence length="346" mass="37894">MTSSRATRPRPRITRGEVRVKILCIGGTGVISTAVVDRALAQGYSVTVLNRGTTIERPVASRAEVLTADIRKPDEVRAALGNRTFDVVVDFVAFTPDHIAADIELFTGRTGQYVFISSASAYQKPPAALPIRESTPLRNPFWQYSREKIACEDLLVAEYRERGFPVTIVRPSHTYDHTKIAIAGGWTDIARMRAGRPVLVHGDGTSLWTLTHSTDFAKAFVGLLGLPQAIGDSFTITSDEFLTWNRIYQLFAEAAGAPEPELVHVASETIAAHLPDLGSQLLGDKSHSVIFDNSKIKALVPDFICTTPFALGAREIVAWYDADPNRQQVDFELDAAFDRIIAAAQS</sequence>
<protein>
    <submittedName>
        <fullName evidence="3">SDR family oxidoreductase</fullName>
    </submittedName>
</protein>
<dbReference type="Proteomes" id="UP001220456">
    <property type="component" value="Unassembled WGS sequence"/>
</dbReference>
<dbReference type="Pfam" id="PF01370">
    <property type="entry name" value="Epimerase"/>
    <property type="match status" value="1"/>
</dbReference>
<reference evidence="3 4" key="1">
    <citation type="journal article" date="2023" name="Int. J. Syst. Evol. Microbiol.">
        <title>Arthrobacter vasquezii sp. nov., isolated from a soil sample from Union Glacier, Antarctica.</title>
        <authorList>
            <person name="Valenzuela-Ibaceta F."/>
            <person name="Carrasco V."/>
            <person name="Lagos-Moraga S."/>
            <person name="Dietz-Vargas C."/>
            <person name="Navarro C.A."/>
            <person name="Perez-Donoso J.M."/>
        </authorList>
    </citation>
    <scope>NUCLEOTIDE SEQUENCE [LARGE SCALE GENOMIC DNA]</scope>
    <source>
        <strain evidence="3 4">EH-1B-1</strain>
    </source>
</reference>
<name>A0ABT6CRW6_9MICC</name>
<organism evidence="3 4">
    <name type="scientific">Arthrobacter vasquezii</name>
    <dbReference type="NCBI Taxonomy" id="2977629"/>
    <lineage>
        <taxon>Bacteria</taxon>
        <taxon>Bacillati</taxon>
        <taxon>Actinomycetota</taxon>
        <taxon>Actinomycetes</taxon>
        <taxon>Micrococcales</taxon>
        <taxon>Micrococcaceae</taxon>
        <taxon>Arthrobacter</taxon>
    </lineage>
</organism>
<feature type="domain" description="NAD-dependent epimerase/dehydratase" evidence="2">
    <location>
        <begin position="22"/>
        <end position="229"/>
    </location>
</feature>
<evidence type="ECO:0000259" key="2">
    <source>
        <dbReference type="Pfam" id="PF01370"/>
    </source>
</evidence>
<dbReference type="SUPFAM" id="SSF51735">
    <property type="entry name" value="NAD(P)-binding Rossmann-fold domains"/>
    <property type="match status" value="1"/>
</dbReference>
<dbReference type="Gene3D" id="3.40.50.720">
    <property type="entry name" value="NAD(P)-binding Rossmann-like Domain"/>
    <property type="match status" value="1"/>
</dbReference>
<gene>
    <name evidence="3" type="ORF">P4U43_03255</name>
</gene>
<comment type="caution">
    <text evidence="3">The sequence shown here is derived from an EMBL/GenBank/DDBJ whole genome shotgun (WGS) entry which is preliminary data.</text>
</comment>
<proteinExistence type="inferred from homology"/>
<keyword evidence="4" id="KW-1185">Reference proteome</keyword>
<comment type="similarity">
    <text evidence="1">Belongs to the NAD(P)-dependent epimerase/dehydratase family.</text>
</comment>
<dbReference type="PANTHER" id="PTHR43000">
    <property type="entry name" value="DTDP-D-GLUCOSE 4,6-DEHYDRATASE-RELATED"/>
    <property type="match status" value="1"/>
</dbReference>
<evidence type="ECO:0000313" key="4">
    <source>
        <dbReference type="Proteomes" id="UP001220456"/>
    </source>
</evidence>